<name>A0A5D3D2W8_CUCMM</name>
<evidence type="ECO:0000313" key="1">
    <source>
        <dbReference type="EMBL" id="KAA0041972.1"/>
    </source>
</evidence>
<dbReference type="Proteomes" id="UP000321393">
    <property type="component" value="Unassembled WGS sequence"/>
</dbReference>
<dbReference type="AlphaFoldDB" id="A0A5D3D2W8"/>
<comment type="caution">
    <text evidence="2">The sequence shown here is derived from an EMBL/GenBank/DDBJ whole genome shotgun (WGS) entry which is preliminary data.</text>
</comment>
<reference evidence="3 4" key="1">
    <citation type="submission" date="2019-08" db="EMBL/GenBank/DDBJ databases">
        <title>Draft genome sequences of two oriental melons (Cucumis melo L. var makuwa).</title>
        <authorList>
            <person name="Kwon S.-Y."/>
        </authorList>
    </citation>
    <scope>NUCLEOTIDE SEQUENCE [LARGE SCALE GENOMIC DNA]</scope>
    <source>
        <strain evidence="4">cv. Chang Bougi</strain>
        <strain evidence="3">cv. SW 3</strain>
        <tissue evidence="2">Leaf</tissue>
    </source>
</reference>
<evidence type="ECO:0000313" key="3">
    <source>
        <dbReference type="Proteomes" id="UP000321393"/>
    </source>
</evidence>
<evidence type="ECO:0000313" key="2">
    <source>
        <dbReference type="EMBL" id="TYK17908.1"/>
    </source>
</evidence>
<organism evidence="2 4">
    <name type="scientific">Cucumis melo var. makuwa</name>
    <name type="common">Oriental melon</name>
    <dbReference type="NCBI Taxonomy" id="1194695"/>
    <lineage>
        <taxon>Eukaryota</taxon>
        <taxon>Viridiplantae</taxon>
        <taxon>Streptophyta</taxon>
        <taxon>Embryophyta</taxon>
        <taxon>Tracheophyta</taxon>
        <taxon>Spermatophyta</taxon>
        <taxon>Magnoliopsida</taxon>
        <taxon>eudicotyledons</taxon>
        <taxon>Gunneridae</taxon>
        <taxon>Pentapetalae</taxon>
        <taxon>rosids</taxon>
        <taxon>fabids</taxon>
        <taxon>Cucurbitales</taxon>
        <taxon>Cucurbitaceae</taxon>
        <taxon>Benincaseae</taxon>
        <taxon>Cucumis</taxon>
    </lineage>
</organism>
<proteinExistence type="predicted"/>
<dbReference type="EMBL" id="SSTE01016227">
    <property type="protein sequence ID" value="KAA0041972.1"/>
    <property type="molecule type" value="Genomic_DNA"/>
</dbReference>
<sequence length="153" mass="17138">MTTCILEQDAETMNHKRVNEVGTDRETVNESKVKSQIASKSIDANDHDIKEGNIQVLEEVEIEDLVIENQDKVGDENKDVCASALISMKNGISCRLAIGTKENVVGVGIIFDYDMEDDNMKKLEFVGSKIQMNVPIEVFGIQQKCCIFLEILR</sequence>
<gene>
    <name evidence="2" type="ORF">E5676_scaffold306G001970</name>
    <name evidence="1" type="ORF">E6C27_scaffold67G004070</name>
</gene>
<dbReference type="Proteomes" id="UP000321947">
    <property type="component" value="Unassembled WGS sequence"/>
</dbReference>
<dbReference type="EMBL" id="SSTD01007940">
    <property type="protein sequence ID" value="TYK17908.1"/>
    <property type="molecule type" value="Genomic_DNA"/>
</dbReference>
<accession>A0A5D3D2W8</accession>
<protein>
    <submittedName>
        <fullName evidence="2">Uncharacterized protein</fullName>
    </submittedName>
</protein>
<evidence type="ECO:0000313" key="4">
    <source>
        <dbReference type="Proteomes" id="UP000321947"/>
    </source>
</evidence>